<keyword evidence="1" id="KW-0812">Transmembrane</keyword>
<proteinExistence type="predicted"/>
<protein>
    <submittedName>
        <fullName evidence="2">Uncharacterized protein</fullName>
    </submittedName>
</protein>
<organism evidence="2 3">
    <name type="scientific">Trichodelitschia bisporula</name>
    <dbReference type="NCBI Taxonomy" id="703511"/>
    <lineage>
        <taxon>Eukaryota</taxon>
        <taxon>Fungi</taxon>
        <taxon>Dikarya</taxon>
        <taxon>Ascomycota</taxon>
        <taxon>Pezizomycotina</taxon>
        <taxon>Dothideomycetes</taxon>
        <taxon>Dothideomycetes incertae sedis</taxon>
        <taxon>Phaeotrichales</taxon>
        <taxon>Phaeotrichaceae</taxon>
        <taxon>Trichodelitschia</taxon>
    </lineage>
</organism>
<dbReference type="AlphaFoldDB" id="A0A6G1I1L1"/>
<evidence type="ECO:0000256" key="1">
    <source>
        <dbReference type="SAM" id="Phobius"/>
    </source>
</evidence>
<keyword evidence="3" id="KW-1185">Reference proteome</keyword>
<sequence>MRLVFIFGSATLDPTLVAIVTTGVCFYCWYGLLFCYRLCLSFPERRTAGALPGLLYLLCASSNQDMVPFYSGMSSFANGCGGGLWMDGHIWRSGS</sequence>
<accession>A0A6G1I1L1</accession>
<feature type="transmembrane region" description="Helical" evidence="1">
    <location>
        <begin position="15"/>
        <end position="36"/>
    </location>
</feature>
<dbReference type="EMBL" id="ML996692">
    <property type="protein sequence ID" value="KAF2401959.1"/>
    <property type="molecule type" value="Genomic_DNA"/>
</dbReference>
<keyword evidence="1" id="KW-0472">Membrane</keyword>
<evidence type="ECO:0000313" key="3">
    <source>
        <dbReference type="Proteomes" id="UP000799640"/>
    </source>
</evidence>
<name>A0A6G1I1L1_9PEZI</name>
<dbReference type="Proteomes" id="UP000799640">
    <property type="component" value="Unassembled WGS sequence"/>
</dbReference>
<reference evidence="2" key="1">
    <citation type="journal article" date="2020" name="Stud. Mycol.">
        <title>101 Dothideomycetes genomes: a test case for predicting lifestyles and emergence of pathogens.</title>
        <authorList>
            <person name="Haridas S."/>
            <person name="Albert R."/>
            <person name="Binder M."/>
            <person name="Bloem J."/>
            <person name="Labutti K."/>
            <person name="Salamov A."/>
            <person name="Andreopoulos B."/>
            <person name="Baker S."/>
            <person name="Barry K."/>
            <person name="Bills G."/>
            <person name="Bluhm B."/>
            <person name="Cannon C."/>
            <person name="Castanera R."/>
            <person name="Culley D."/>
            <person name="Daum C."/>
            <person name="Ezra D."/>
            <person name="Gonzalez J."/>
            <person name="Henrissat B."/>
            <person name="Kuo A."/>
            <person name="Liang C."/>
            <person name="Lipzen A."/>
            <person name="Lutzoni F."/>
            <person name="Magnuson J."/>
            <person name="Mondo S."/>
            <person name="Nolan M."/>
            <person name="Ohm R."/>
            <person name="Pangilinan J."/>
            <person name="Park H.-J."/>
            <person name="Ramirez L."/>
            <person name="Alfaro M."/>
            <person name="Sun H."/>
            <person name="Tritt A."/>
            <person name="Yoshinaga Y."/>
            <person name="Zwiers L.-H."/>
            <person name="Turgeon B."/>
            <person name="Goodwin S."/>
            <person name="Spatafora J."/>
            <person name="Crous P."/>
            <person name="Grigoriev I."/>
        </authorList>
    </citation>
    <scope>NUCLEOTIDE SEQUENCE</scope>
    <source>
        <strain evidence="2">CBS 262.69</strain>
    </source>
</reference>
<evidence type="ECO:0000313" key="2">
    <source>
        <dbReference type="EMBL" id="KAF2401959.1"/>
    </source>
</evidence>
<keyword evidence="1" id="KW-1133">Transmembrane helix</keyword>
<gene>
    <name evidence="2" type="ORF">EJ06DRAFT_369573</name>
</gene>